<keyword evidence="2" id="KW-0378">Hydrolase</keyword>
<evidence type="ECO:0000259" key="1">
    <source>
        <dbReference type="Pfam" id="PF00144"/>
    </source>
</evidence>
<feature type="domain" description="Beta-lactamase-related" evidence="1">
    <location>
        <begin position="49"/>
        <end position="309"/>
    </location>
</feature>
<comment type="caution">
    <text evidence="2">The sequence shown here is derived from an EMBL/GenBank/DDBJ whole genome shotgun (WGS) entry which is preliminary data.</text>
</comment>
<gene>
    <name evidence="2" type="ORF">E0Y62_26765</name>
</gene>
<proteinExistence type="predicted"/>
<protein>
    <submittedName>
        <fullName evidence="2">Class C beta-lactamase-related serine hydrolase</fullName>
    </submittedName>
</protein>
<dbReference type="InterPro" id="IPR001466">
    <property type="entry name" value="Beta-lactam-related"/>
</dbReference>
<sequence length="338" mass="38675">MFNCLNLIYKIRLKRLIMSGNPSIKTASSIEIEKAIKKEKINTCIVSAGDKIIFEYFKNAKAKNKLFNIHSVTKSIVSLLTGIAIDNNLIENVNVPISQFFSELTDDKKLITIENLLTMSPGLDWREFGEWGGRPFPMFNSKDWTQFILEREMVESPGVTMNYNSGCSHLLSHILQRVTDTKLSTFAKTYLFDPLEIRDFIWHSNSKGIIIGSSGLSIRALDMLKIGKLMLANGNWKGKEIISRNWISESTRPRLHTYNNIGSYGYHWWVLTDKHNNPVKPDTYFAMGYEGQYIIIVPELKVVTVFTSSMPKKTFLPLTIFRHTIFEPLTSKKICTNS</sequence>
<accession>A0A4R1AR30</accession>
<evidence type="ECO:0000313" key="3">
    <source>
        <dbReference type="Proteomes" id="UP000293846"/>
    </source>
</evidence>
<dbReference type="Pfam" id="PF00144">
    <property type="entry name" value="Beta-lactamase"/>
    <property type="match status" value="1"/>
</dbReference>
<dbReference type="PANTHER" id="PTHR43283:SF7">
    <property type="entry name" value="BETA-LACTAMASE-RELATED DOMAIN-CONTAINING PROTEIN"/>
    <property type="match status" value="1"/>
</dbReference>
<evidence type="ECO:0000313" key="2">
    <source>
        <dbReference type="EMBL" id="TCJ00460.1"/>
    </source>
</evidence>
<dbReference type="InterPro" id="IPR050789">
    <property type="entry name" value="Diverse_Enzym_Activities"/>
</dbReference>
<dbReference type="OrthoDB" id="9773047at2"/>
<dbReference type="InterPro" id="IPR012338">
    <property type="entry name" value="Beta-lactam/transpept-like"/>
</dbReference>
<dbReference type="Proteomes" id="UP000293846">
    <property type="component" value="Unassembled WGS sequence"/>
</dbReference>
<name>A0A4R1AR30_9BACI</name>
<reference evidence="2 3" key="1">
    <citation type="submission" date="2019-03" db="EMBL/GenBank/DDBJ databases">
        <authorList>
            <person name="Jensen L."/>
            <person name="Storgaard J."/>
            <person name="Sulaj E."/>
            <person name="Schramm A."/>
            <person name="Marshall I.P.G."/>
        </authorList>
    </citation>
    <scope>NUCLEOTIDE SEQUENCE [LARGE SCALE GENOMIC DNA]</scope>
    <source>
        <strain evidence="2 3">2017H2G3</strain>
    </source>
</reference>
<dbReference type="EMBL" id="SJTH01000113">
    <property type="protein sequence ID" value="TCJ00460.1"/>
    <property type="molecule type" value="Genomic_DNA"/>
</dbReference>
<dbReference type="Gene3D" id="3.40.710.10">
    <property type="entry name" value="DD-peptidase/beta-lactamase superfamily"/>
    <property type="match status" value="1"/>
</dbReference>
<organism evidence="2 3">
    <name type="scientific">Cytobacillus praedii</name>
    <dbReference type="NCBI Taxonomy" id="1742358"/>
    <lineage>
        <taxon>Bacteria</taxon>
        <taxon>Bacillati</taxon>
        <taxon>Bacillota</taxon>
        <taxon>Bacilli</taxon>
        <taxon>Bacillales</taxon>
        <taxon>Bacillaceae</taxon>
        <taxon>Cytobacillus</taxon>
    </lineage>
</organism>
<dbReference type="GO" id="GO:0016787">
    <property type="term" value="F:hydrolase activity"/>
    <property type="evidence" value="ECO:0007669"/>
    <property type="project" value="UniProtKB-KW"/>
</dbReference>
<dbReference type="PANTHER" id="PTHR43283">
    <property type="entry name" value="BETA-LACTAMASE-RELATED"/>
    <property type="match status" value="1"/>
</dbReference>
<dbReference type="AlphaFoldDB" id="A0A4R1AR30"/>
<keyword evidence="3" id="KW-1185">Reference proteome</keyword>
<dbReference type="SUPFAM" id="SSF56601">
    <property type="entry name" value="beta-lactamase/transpeptidase-like"/>
    <property type="match status" value="1"/>
</dbReference>